<evidence type="ECO:0000256" key="2">
    <source>
        <dbReference type="ARBA" id="ARBA00006274"/>
    </source>
</evidence>
<dbReference type="GO" id="GO:0051016">
    <property type="term" value="P:barbed-end actin filament capping"/>
    <property type="evidence" value="ECO:0007669"/>
    <property type="project" value="TreeGrafter"/>
</dbReference>
<dbReference type="SMART" id="SM01007">
    <property type="entry name" value="Aldolase_II"/>
    <property type="match status" value="1"/>
</dbReference>
<feature type="region of interest" description="Disordered" evidence="3">
    <location>
        <begin position="731"/>
        <end position="786"/>
    </location>
</feature>
<comment type="similarity">
    <text evidence="2">Belongs to the aldolase class II family. Adducin subfamily.</text>
</comment>
<reference evidence="5 6" key="1">
    <citation type="journal article" date="2019" name="Sci. Data">
        <title>Hybrid genome assembly and annotation of Danionella translucida.</title>
        <authorList>
            <person name="Kadobianskyi M."/>
            <person name="Schulze L."/>
            <person name="Schuelke M."/>
            <person name="Judkewitz B."/>
        </authorList>
    </citation>
    <scope>NUCLEOTIDE SEQUENCE [LARGE SCALE GENOMIC DNA]</scope>
    <source>
        <strain evidence="5 6">Bolton</strain>
    </source>
</reference>
<dbReference type="GO" id="GO:0051015">
    <property type="term" value="F:actin filament binding"/>
    <property type="evidence" value="ECO:0007669"/>
    <property type="project" value="TreeGrafter"/>
</dbReference>
<evidence type="ECO:0000259" key="4">
    <source>
        <dbReference type="SMART" id="SM01007"/>
    </source>
</evidence>
<feature type="compositionally biased region" description="Basic residues" evidence="3">
    <location>
        <begin position="742"/>
        <end position="751"/>
    </location>
</feature>
<dbReference type="OrthoDB" id="3238794at2759"/>
<comment type="subcellular location">
    <subcellularLocation>
        <location evidence="1">Cell membrane</location>
        <topology evidence="1">Peripheral membrane protein</topology>
        <orientation evidence="1">Cytoplasmic side</orientation>
    </subcellularLocation>
</comment>
<dbReference type="STRING" id="623744.A0A553REV4"/>
<keyword evidence="6" id="KW-1185">Reference proteome</keyword>
<organism evidence="5 6">
    <name type="scientific">Danionella cerebrum</name>
    <dbReference type="NCBI Taxonomy" id="2873325"/>
    <lineage>
        <taxon>Eukaryota</taxon>
        <taxon>Metazoa</taxon>
        <taxon>Chordata</taxon>
        <taxon>Craniata</taxon>
        <taxon>Vertebrata</taxon>
        <taxon>Euteleostomi</taxon>
        <taxon>Actinopterygii</taxon>
        <taxon>Neopterygii</taxon>
        <taxon>Teleostei</taxon>
        <taxon>Ostariophysi</taxon>
        <taxon>Cypriniformes</taxon>
        <taxon>Danionidae</taxon>
        <taxon>Danioninae</taxon>
        <taxon>Danionella</taxon>
    </lineage>
</organism>
<proteinExistence type="inferred from homology"/>
<evidence type="ECO:0000313" key="5">
    <source>
        <dbReference type="EMBL" id="TRZ00725.1"/>
    </source>
</evidence>
<evidence type="ECO:0000256" key="1">
    <source>
        <dbReference type="ARBA" id="ARBA00004413"/>
    </source>
</evidence>
<dbReference type="PANTHER" id="PTHR10672:SF5">
    <property type="entry name" value="GAMMA-ADDUCIN"/>
    <property type="match status" value="1"/>
</dbReference>
<protein>
    <recommendedName>
        <fullName evidence="4">Class II aldolase/adducin N-terminal domain-containing protein</fullName>
    </recommendedName>
</protein>
<feature type="compositionally biased region" description="Basic and acidic residues" evidence="3">
    <location>
        <begin position="765"/>
        <end position="774"/>
    </location>
</feature>
<dbReference type="SUPFAM" id="SSF53639">
    <property type="entry name" value="AraD/HMP-PK domain-like"/>
    <property type="match status" value="1"/>
</dbReference>
<feature type="compositionally biased region" description="Basic and acidic residues" evidence="3">
    <location>
        <begin position="557"/>
        <end position="571"/>
    </location>
</feature>
<sequence>MTPPEISLGLVRDSQKYILRGAQSESGCVESISSLRSNWTIGEETELSGRLGTSCTGNRDRRTTNTRPDPYSSCFQRRLCLCLSEFVEMSVADEEGGLRVRPPSSLNVKKVYSEKGEDLQSLETLRGCAMSPDLRQDFNMMEQRKRVTQILQSPDFKEELECMVKEQGSKGSNSSGLLGHIAHLLSTNTLNNTGVHTPSSAGSVSPVNDLCGLEWFHCSKAERQGRCKLACLYRIMDLYGHTHLPNTYITLRINKEQDHLLILPKGLSFSEATAASLLKVNLIGEVVDQGVTALPVDVVGFQPHSAIYSARPDAKCVIHTYTPNTAAVSSMKCGILPISHEALLLGEVSYFSYHGDLADEEDKMDLQKALGPTAKVLVLRNQGLLAFGETIEEAFHYLFHSHQACEIQVSALLSAGGVGNLHILERASVKTAPAKNPGKQIPDGQIKWRTGEAEFESLMRMLDNLGYRTGYTYRNPIVKQKPRHHNAVEIPATATGMGVEELDVFPESPLHFLGQKRDRERIRWLNSPNSYLKVNVPEESINGTCSPRTKTMWMKSEESGNSKDTPIKIEDPNQFVPLNTNPSEVLEKRNKIREQNRIDLMTSGPKSQLLADIVIDKPPGPEFIYEDAEQTAALPPNPFNQSEAEIELYTQTVENKNSQSDGEITTYDGSTMSLSISPLMSPERDCLSALLQSSDGDDLTQDEDLTLQVTELTINKEMQVSITTTVANNISVTSSSESQPKSPKKKKKKFRTPSFLRVTRKKDRKEKEKEKEQETGVEQEMESQKD</sequence>
<dbReference type="Gene3D" id="3.40.225.10">
    <property type="entry name" value="Class II aldolase/adducin N-terminal domain"/>
    <property type="match status" value="1"/>
</dbReference>
<feature type="domain" description="Class II aldolase/adducin N-terminal" evidence="4">
    <location>
        <begin position="227"/>
        <end position="409"/>
    </location>
</feature>
<feature type="compositionally biased region" description="Acidic residues" evidence="3">
    <location>
        <begin position="775"/>
        <end position="786"/>
    </location>
</feature>
<evidence type="ECO:0000313" key="6">
    <source>
        <dbReference type="Proteomes" id="UP000316079"/>
    </source>
</evidence>
<evidence type="ECO:0000256" key="3">
    <source>
        <dbReference type="SAM" id="MobiDB-lite"/>
    </source>
</evidence>
<feature type="region of interest" description="Disordered" evidence="3">
    <location>
        <begin position="557"/>
        <end position="580"/>
    </location>
</feature>
<accession>A0A553REV4</accession>
<dbReference type="GO" id="GO:0005856">
    <property type="term" value="C:cytoskeleton"/>
    <property type="evidence" value="ECO:0007669"/>
    <property type="project" value="TreeGrafter"/>
</dbReference>
<dbReference type="Pfam" id="PF00596">
    <property type="entry name" value="Aldolase_II"/>
    <property type="match status" value="1"/>
</dbReference>
<dbReference type="GO" id="GO:0014069">
    <property type="term" value="C:postsynaptic density"/>
    <property type="evidence" value="ECO:0007669"/>
    <property type="project" value="TreeGrafter"/>
</dbReference>
<dbReference type="Proteomes" id="UP000316079">
    <property type="component" value="Unassembled WGS sequence"/>
</dbReference>
<dbReference type="PANTHER" id="PTHR10672">
    <property type="entry name" value="ADDUCIN"/>
    <property type="match status" value="1"/>
</dbReference>
<dbReference type="InterPro" id="IPR036409">
    <property type="entry name" value="Aldolase_II/adducin_N_sf"/>
</dbReference>
<dbReference type="EMBL" id="SRMA01024287">
    <property type="protein sequence ID" value="TRZ00725.1"/>
    <property type="molecule type" value="Genomic_DNA"/>
</dbReference>
<dbReference type="GO" id="GO:0005886">
    <property type="term" value="C:plasma membrane"/>
    <property type="evidence" value="ECO:0007669"/>
    <property type="project" value="UniProtKB-SubCell"/>
</dbReference>
<name>A0A553REV4_9TELE</name>
<dbReference type="AlphaFoldDB" id="A0A553REV4"/>
<comment type="caution">
    <text evidence="5">The sequence shown here is derived from an EMBL/GenBank/DDBJ whole genome shotgun (WGS) entry which is preliminary data.</text>
</comment>
<dbReference type="InterPro" id="IPR051017">
    <property type="entry name" value="Aldolase-II_Adducin_sf"/>
</dbReference>
<gene>
    <name evidence="5" type="ORF">DNTS_007165</name>
</gene>
<dbReference type="InterPro" id="IPR001303">
    <property type="entry name" value="Aldolase_II/adducin_N"/>
</dbReference>